<feature type="domain" description="Rhodopsin" evidence="8">
    <location>
        <begin position="20"/>
        <end position="272"/>
    </location>
</feature>
<evidence type="ECO:0000256" key="4">
    <source>
        <dbReference type="ARBA" id="ARBA00023136"/>
    </source>
</evidence>
<accession>A0A9W9FCY9</accession>
<dbReference type="GO" id="GO:0016020">
    <property type="term" value="C:membrane"/>
    <property type="evidence" value="ECO:0007669"/>
    <property type="project" value="UniProtKB-SubCell"/>
</dbReference>
<dbReference type="PANTHER" id="PTHR33048:SF2">
    <property type="entry name" value="SRPK"/>
    <property type="match status" value="1"/>
</dbReference>
<name>A0A9W9FCY9_9EURO</name>
<feature type="transmembrane region" description="Helical" evidence="7">
    <location>
        <begin position="96"/>
        <end position="117"/>
    </location>
</feature>
<dbReference type="Pfam" id="PF20684">
    <property type="entry name" value="Fung_rhodopsin"/>
    <property type="match status" value="1"/>
</dbReference>
<proteinExistence type="inferred from homology"/>
<reference evidence="9" key="2">
    <citation type="journal article" date="2023" name="IMA Fungus">
        <title>Comparative genomic study of the Penicillium genus elucidates a diverse pangenome and 15 lateral gene transfer events.</title>
        <authorList>
            <person name="Petersen C."/>
            <person name="Sorensen T."/>
            <person name="Nielsen M.R."/>
            <person name="Sondergaard T.E."/>
            <person name="Sorensen J.L."/>
            <person name="Fitzpatrick D.A."/>
            <person name="Frisvad J.C."/>
            <person name="Nielsen K.L."/>
        </authorList>
    </citation>
    <scope>NUCLEOTIDE SEQUENCE</scope>
    <source>
        <strain evidence="9">IBT 30069</strain>
    </source>
</reference>
<feature type="transmembrane region" description="Helical" evidence="7">
    <location>
        <begin position="177"/>
        <end position="202"/>
    </location>
</feature>
<dbReference type="AlphaFoldDB" id="A0A9W9FCY9"/>
<feature type="region of interest" description="Disordered" evidence="6">
    <location>
        <begin position="285"/>
        <end position="384"/>
    </location>
</feature>
<dbReference type="OrthoDB" id="2988756at2759"/>
<feature type="compositionally biased region" description="Polar residues" evidence="6">
    <location>
        <begin position="285"/>
        <end position="306"/>
    </location>
</feature>
<feature type="transmembrane region" description="Helical" evidence="7">
    <location>
        <begin position="6"/>
        <end position="24"/>
    </location>
</feature>
<dbReference type="Proteomes" id="UP001149165">
    <property type="component" value="Unassembled WGS sequence"/>
</dbReference>
<evidence type="ECO:0000256" key="2">
    <source>
        <dbReference type="ARBA" id="ARBA00022692"/>
    </source>
</evidence>
<keyword evidence="4 7" id="KW-0472">Membrane</keyword>
<evidence type="ECO:0000256" key="1">
    <source>
        <dbReference type="ARBA" id="ARBA00004141"/>
    </source>
</evidence>
<evidence type="ECO:0000256" key="5">
    <source>
        <dbReference type="ARBA" id="ARBA00038359"/>
    </source>
</evidence>
<feature type="transmembrane region" description="Helical" evidence="7">
    <location>
        <begin position="36"/>
        <end position="58"/>
    </location>
</feature>
<reference evidence="9" key="1">
    <citation type="submission" date="2022-11" db="EMBL/GenBank/DDBJ databases">
        <authorList>
            <person name="Petersen C."/>
        </authorList>
    </citation>
    <scope>NUCLEOTIDE SEQUENCE</scope>
    <source>
        <strain evidence="9">IBT 30069</strain>
    </source>
</reference>
<comment type="caution">
    <text evidence="9">The sequence shown here is derived from an EMBL/GenBank/DDBJ whole genome shotgun (WGS) entry which is preliminary data.</text>
</comment>
<keyword evidence="2 7" id="KW-0812">Transmembrane</keyword>
<evidence type="ECO:0000256" key="7">
    <source>
        <dbReference type="SAM" id="Phobius"/>
    </source>
</evidence>
<feature type="compositionally biased region" description="Polar residues" evidence="6">
    <location>
        <begin position="350"/>
        <end position="359"/>
    </location>
</feature>
<dbReference type="PANTHER" id="PTHR33048">
    <property type="entry name" value="PTH11-LIKE INTEGRAL MEMBRANE PROTEIN (AFU_ORTHOLOGUE AFUA_5G11245)"/>
    <property type="match status" value="1"/>
</dbReference>
<organism evidence="9 10">
    <name type="scientific">Penicillium angulare</name>
    <dbReference type="NCBI Taxonomy" id="116970"/>
    <lineage>
        <taxon>Eukaryota</taxon>
        <taxon>Fungi</taxon>
        <taxon>Dikarya</taxon>
        <taxon>Ascomycota</taxon>
        <taxon>Pezizomycotina</taxon>
        <taxon>Eurotiomycetes</taxon>
        <taxon>Eurotiomycetidae</taxon>
        <taxon>Eurotiales</taxon>
        <taxon>Aspergillaceae</taxon>
        <taxon>Penicillium</taxon>
    </lineage>
</organism>
<comment type="similarity">
    <text evidence="5">Belongs to the SAT4 family.</text>
</comment>
<gene>
    <name evidence="9" type="ORF">N7456_008393</name>
</gene>
<sequence>MSNNVEAWVLLSLALAIIIARVAVRWKLVGPAEFQLDDYLMPLAGVVFILETLAAWFVSDKYKGLTNSYMSDEERAALDPNSAEWSYRVDGSKAVVIGWSLYVAILWLVKFSLAIFYSRLTTGLQNLPTRVRLAYIILAVTWTATQLTILCSCRPFHGFWQISPDPGRFCQPTNSPVYVLVVVVLNVLTDVYLLLIPLPLLWTVNISLKRKIPLMALFSGAAFVIAAGIVRAVIIMASGPDGALAGSSWACRETFVSIIVSNLPIIQPFIRRGFKKIGLSRMMSSSNKQSGNTYPLSSRGLTNLTSRGDKDTKKSKANGAAPSHLQVSAWGSDEHLTADPQSDSKEITVVSETIVQSEPWNLDDENGHSSSTPPKEWQSHLGGR</sequence>
<comment type="subcellular location">
    <subcellularLocation>
        <location evidence="1">Membrane</location>
        <topology evidence="1">Multi-pass membrane protein</topology>
    </subcellularLocation>
</comment>
<feature type="transmembrane region" description="Helical" evidence="7">
    <location>
        <begin position="133"/>
        <end position="157"/>
    </location>
</feature>
<feature type="compositionally biased region" description="Basic and acidic residues" evidence="6">
    <location>
        <begin position="332"/>
        <end position="346"/>
    </location>
</feature>
<keyword evidence="10" id="KW-1185">Reference proteome</keyword>
<keyword evidence="3 7" id="KW-1133">Transmembrane helix</keyword>
<evidence type="ECO:0000256" key="6">
    <source>
        <dbReference type="SAM" id="MobiDB-lite"/>
    </source>
</evidence>
<evidence type="ECO:0000256" key="3">
    <source>
        <dbReference type="ARBA" id="ARBA00022989"/>
    </source>
</evidence>
<evidence type="ECO:0000313" key="10">
    <source>
        <dbReference type="Proteomes" id="UP001149165"/>
    </source>
</evidence>
<dbReference type="InterPro" id="IPR052337">
    <property type="entry name" value="SAT4-like"/>
</dbReference>
<dbReference type="EMBL" id="JAPQKH010000005">
    <property type="protein sequence ID" value="KAJ5097672.1"/>
    <property type="molecule type" value="Genomic_DNA"/>
</dbReference>
<protein>
    <recommendedName>
        <fullName evidence="8">Rhodopsin domain-containing protein</fullName>
    </recommendedName>
</protein>
<evidence type="ECO:0000313" key="9">
    <source>
        <dbReference type="EMBL" id="KAJ5097672.1"/>
    </source>
</evidence>
<feature type="transmembrane region" description="Helical" evidence="7">
    <location>
        <begin position="214"/>
        <end position="234"/>
    </location>
</feature>
<dbReference type="InterPro" id="IPR049326">
    <property type="entry name" value="Rhodopsin_dom_fungi"/>
</dbReference>
<evidence type="ECO:0000259" key="8">
    <source>
        <dbReference type="Pfam" id="PF20684"/>
    </source>
</evidence>